<keyword evidence="9" id="KW-1185">Reference proteome</keyword>
<dbReference type="AlphaFoldDB" id="A0A7W0CMY4"/>
<feature type="transmembrane region" description="Helical" evidence="6">
    <location>
        <begin position="399"/>
        <end position="416"/>
    </location>
</feature>
<feature type="transmembrane region" description="Helical" evidence="6">
    <location>
        <begin position="359"/>
        <end position="379"/>
    </location>
</feature>
<dbReference type="EMBL" id="JACDUR010000005">
    <property type="protein sequence ID" value="MBA2894060.1"/>
    <property type="molecule type" value="Genomic_DNA"/>
</dbReference>
<accession>A0A7W0CMY4</accession>
<feature type="transmembrane region" description="Helical" evidence="6">
    <location>
        <begin position="264"/>
        <end position="291"/>
    </location>
</feature>
<feature type="transmembrane region" description="Helical" evidence="6">
    <location>
        <begin position="21"/>
        <end position="45"/>
    </location>
</feature>
<evidence type="ECO:0000256" key="6">
    <source>
        <dbReference type="SAM" id="Phobius"/>
    </source>
</evidence>
<reference evidence="8 9" key="1">
    <citation type="submission" date="2020-07" db="EMBL/GenBank/DDBJ databases">
        <title>Genomic Encyclopedia of Type Strains, Phase IV (KMG-IV): sequencing the most valuable type-strain genomes for metagenomic binning, comparative biology and taxonomic classification.</title>
        <authorList>
            <person name="Goeker M."/>
        </authorList>
    </citation>
    <scope>NUCLEOTIDE SEQUENCE [LARGE SCALE GENOMIC DNA]</scope>
    <source>
        <strain evidence="8 9">DSM 45533</strain>
    </source>
</reference>
<dbReference type="InterPro" id="IPR051125">
    <property type="entry name" value="ABC-4/HrtB_transporter"/>
</dbReference>
<evidence type="ECO:0000256" key="3">
    <source>
        <dbReference type="ARBA" id="ARBA00022692"/>
    </source>
</evidence>
<evidence type="ECO:0000313" key="9">
    <source>
        <dbReference type="Proteomes" id="UP000530928"/>
    </source>
</evidence>
<dbReference type="PANTHER" id="PTHR43738:SF2">
    <property type="entry name" value="ABC TRANSPORTER PERMEASE"/>
    <property type="match status" value="1"/>
</dbReference>
<feature type="transmembrane region" description="Helical" evidence="6">
    <location>
        <begin position="485"/>
        <end position="505"/>
    </location>
</feature>
<evidence type="ECO:0000256" key="2">
    <source>
        <dbReference type="ARBA" id="ARBA00022475"/>
    </source>
</evidence>
<evidence type="ECO:0000256" key="4">
    <source>
        <dbReference type="ARBA" id="ARBA00022989"/>
    </source>
</evidence>
<gene>
    <name evidence="8" type="ORF">HNR30_005421</name>
</gene>
<dbReference type="GO" id="GO:0005886">
    <property type="term" value="C:plasma membrane"/>
    <property type="evidence" value="ECO:0007669"/>
    <property type="project" value="UniProtKB-SubCell"/>
</dbReference>
<feature type="transmembrane region" description="Helical" evidence="6">
    <location>
        <begin position="311"/>
        <end position="339"/>
    </location>
</feature>
<keyword evidence="4 6" id="KW-1133">Transmembrane helix</keyword>
<keyword evidence="3 6" id="KW-0812">Transmembrane</keyword>
<comment type="caution">
    <text evidence="8">The sequence shown here is derived from an EMBL/GenBank/DDBJ whole genome shotgun (WGS) entry which is preliminary data.</text>
</comment>
<evidence type="ECO:0000256" key="1">
    <source>
        <dbReference type="ARBA" id="ARBA00004651"/>
    </source>
</evidence>
<name>A0A7W0CMY4_9ACTN</name>
<evidence type="ECO:0000313" key="8">
    <source>
        <dbReference type="EMBL" id="MBA2894060.1"/>
    </source>
</evidence>
<keyword evidence="2" id="KW-1003">Cell membrane</keyword>
<feature type="transmembrane region" description="Helical" evidence="6">
    <location>
        <begin position="819"/>
        <end position="841"/>
    </location>
</feature>
<feature type="transmembrane region" description="Helical" evidence="6">
    <location>
        <begin position="436"/>
        <end position="457"/>
    </location>
</feature>
<dbReference type="PANTHER" id="PTHR43738">
    <property type="entry name" value="ABC TRANSPORTER, MEMBRANE PROTEIN"/>
    <property type="match status" value="1"/>
</dbReference>
<feature type="domain" description="ABC3 transporter permease C-terminal" evidence="7">
    <location>
        <begin position="724"/>
        <end position="839"/>
    </location>
</feature>
<dbReference type="RefSeq" id="WP_181612793.1">
    <property type="nucleotide sequence ID" value="NZ_BAABAM010000005.1"/>
</dbReference>
<proteinExistence type="predicted"/>
<feature type="domain" description="ABC3 transporter permease C-terminal" evidence="7">
    <location>
        <begin position="271"/>
        <end position="386"/>
    </location>
</feature>
<protein>
    <submittedName>
        <fullName evidence="8">Putative ABC transport system permease protein</fullName>
    </submittedName>
</protein>
<organism evidence="8 9">
    <name type="scientific">Nonomuraea soli</name>
    <dbReference type="NCBI Taxonomy" id="1032476"/>
    <lineage>
        <taxon>Bacteria</taxon>
        <taxon>Bacillati</taxon>
        <taxon>Actinomycetota</taxon>
        <taxon>Actinomycetes</taxon>
        <taxon>Streptosporangiales</taxon>
        <taxon>Streptosporangiaceae</taxon>
        <taxon>Nonomuraea</taxon>
    </lineage>
</organism>
<comment type="subcellular location">
    <subcellularLocation>
        <location evidence="1">Cell membrane</location>
        <topology evidence="1">Multi-pass membrane protein</topology>
    </subcellularLocation>
</comment>
<dbReference type="InterPro" id="IPR003838">
    <property type="entry name" value="ABC3_permease_C"/>
</dbReference>
<sequence>MRAVLRLAWRDIRRAKGRSALIMAMIGLPVLVVSALLTGYATVLVSPREGVETSMGRADAIVRPSSVHGPVEQHPLSAMAFHLGLGNQPPEPWRPEEVAALLPPGHRALPYQVGTAEVRLPGGFETLDAVEVDLRDPLTDGMRTLVEGRLPAAAGEVAVTEAVLDLGVRLGDTVPVTRHARPATVVGVVEHPQRPTADEIVSLPGLLLLRPQKGEDLGFLVDTPAPVTWPEVQRLNRSGLGVLSRAVIMDPPDETSRSGYAPGYALGSALAVFMVVLEVVLLAGPAFTVGLRRRRDELATIAAQGASKRHLRMIVLADGLLLGGLGAIAGGLLGVVLALVGTPFVARLGTPLGPPEVPWAQVLAVVALGLVSGVCAAIAPAVQVGRESRSARRKAGKPVLGVVLIGLGLAATVLILQGDAIFGFGSWEWRALTDVLVVAASVVVVLGVIALMPWLVVRSGRAARRLPMVLRLPVRDASRHRVRTASAAAAVMAVTAAALAFAIGYQSNHRGNLANYRAGAPLGMMMVNGQHGVTTWERVRAEAEARLPGVGLVPGMVALDAEDRVITFSMPRTCSAGCKSYGWHGEELPMGDAALLRLFQGRDDPAAAAALSEGKAVIFDSGVIIDNGTITLNGYYRYDAIPDPVRVTLPAVRATAADPAQGGAVLPAAAVAAASGLKVAEARLYGMHVPADELRLERDLMAAGSADLFVEHGYPDPMAGQLWILFGSSLVVVLGGTLIATRLAAADWRQEQATMAAIGAGAGTHRGMLAGQAGFIALLGSVAGMFVGGVAGAALAISLTAKRSGSFELPETTTFVVPWGFTVAMVLGLPLLAALIAGVFTRRPRPALTRRAT</sequence>
<dbReference type="Proteomes" id="UP000530928">
    <property type="component" value="Unassembled WGS sequence"/>
</dbReference>
<dbReference type="Pfam" id="PF02687">
    <property type="entry name" value="FtsX"/>
    <property type="match status" value="2"/>
</dbReference>
<evidence type="ECO:0000256" key="5">
    <source>
        <dbReference type="ARBA" id="ARBA00023136"/>
    </source>
</evidence>
<keyword evidence="5 6" id="KW-0472">Membrane</keyword>
<feature type="transmembrane region" description="Helical" evidence="6">
    <location>
        <begin position="775"/>
        <end position="799"/>
    </location>
</feature>
<feature type="transmembrane region" description="Helical" evidence="6">
    <location>
        <begin position="722"/>
        <end position="745"/>
    </location>
</feature>
<evidence type="ECO:0000259" key="7">
    <source>
        <dbReference type="Pfam" id="PF02687"/>
    </source>
</evidence>